<reference evidence="1 2" key="1">
    <citation type="submission" date="2016-10" db="EMBL/GenBank/DDBJ databases">
        <title>Genome Sequence of Pseudomonas putida GM4FR.</title>
        <authorList>
            <person name="Poehlein A."/>
            <person name="Wemheuer F."/>
            <person name="Hollensteiner J."/>
            <person name="Wemheuer B."/>
        </authorList>
    </citation>
    <scope>NUCLEOTIDE SEQUENCE [LARGE SCALE GENOMIC DNA]</scope>
    <source>
        <strain evidence="1 2">GM4FR</strain>
    </source>
</reference>
<dbReference type="AlphaFoldDB" id="A0A1Q9R549"/>
<gene>
    <name evidence="1" type="ORF">PSEMO_24800</name>
</gene>
<comment type="caution">
    <text evidence="1">The sequence shown here is derived from an EMBL/GenBank/DDBJ whole genome shotgun (WGS) entry which is preliminary data.</text>
</comment>
<evidence type="ECO:0000313" key="1">
    <source>
        <dbReference type="EMBL" id="OLS62530.1"/>
    </source>
</evidence>
<dbReference type="RefSeq" id="WP_075803409.1">
    <property type="nucleotide sequence ID" value="NZ_MKZO01000021.1"/>
</dbReference>
<dbReference type="OrthoDB" id="6942275at2"/>
<organism evidence="1 2">
    <name type="scientific">Pseudomonas putida</name>
    <name type="common">Arthrobacter siderocapsulatus</name>
    <dbReference type="NCBI Taxonomy" id="303"/>
    <lineage>
        <taxon>Bacteria</taxon>
        <taxon>Pseudomonadati</taxon>
        <taxon>Pseudomonadota</taxon>
        <taxon>Gammaproteobacteria</taxon>
        <taxon>Pseudomonadales</taxon>
        <taxon>Pseudomonadaceae</taxon>
        <taxon>Pseudomonas</taxon>
    </lineage>
</organism>
<dbReference type="Proteomes" id="UP000186736">
    <property type="component" value="Unassembled WGS sequence"/>
</dbReference>
<dbReference type="EMBL" id="MKZO01000021">
    <property type="protein sequence ID" value="OLS62530.1"/>
    <property type="molecule type" value="Genomic_DNA"/>
</dbReference>
<proteinExistence type="predicted"/>
<evidence type="ECO:0000313" key="2">
    <source>
        <dbReference type="Proteomes" id="UP000186736"/>
    </source>
</evidence>
<name>A0A1Q9R549_PSEPU</name>
<protein>
    <submittedName>
        <fullName evidence="1">Uncharacterized protein</fullName>
    </submittedName>
</protein>
<sequence length="295" mass="33693">MTRAELLDCLQHTVGDFYKGEIDEAITLHLELMLDDYQRKPFFYKSLLKYDRFMVVLSLFAFHYRDPLTPLSQVREFCLRRGYLSRNSLESYFSFFIITGYMHVSVHPEDARLRIYRPTRFAVEEAARLIKAYLLPGCLLTPGGGAYGRANDAATLLRRFFTGLVQFLDADILLDSLLPGAKWIMNKDGGHLPMLALYLDALRHRPANGGYKVSTYAELSSRLYVSRTHVMRLVREGETKGYFRCCGNTVEMRPMFAELVRHTMAINFAVARVSMELGADVKETEVFKPGAGRVG</sequence>
<accession>A0A1Q9R549</accession>